<evidence type="ECO:0000259" key="8">
    <source>
        <dbReference type="Pfam" id="PF02687"/>
    </source>
</evidence>
<organism evidence="10 11">
    <name type="scientific">Nocardioides mangrovi</name>
    <dbReference type="NCBI Taxonomy" id="2874580"/>
    <lineage>
        <taxon>Bacteria</taxon>
        <taxon>Bacillati</taxon>
        <taxon>Actinomycetota</taxon>
        <taxon>Actinomycetes</taxon>
        <taxon>Propionibacteriales</taxon>
        <taxon>Nocardioidaceae</taxon>
        <taxon>Nocardioides</taxon>
    </lineage>
</organism>
<dbReference type="Pfam" id="PF02687">
    <property type="entry name" value="FtsX"/>
    <property type="match status" value="1"/>
</dbReference>
<dbReference type="InterPro" id="IPR003838">
    <property type="entry name" value="ABC3_permease_C"/>
</dbReference>
<dbReference type="PANTHER" id="PTHR30572:SF4">
    <property type="entry name" value="ABC TRANSPORTER PERMEASE YTRF"/>
    <property type="match status" value="1"/>
</dbReference>
<protein>
    <submittedName>
        <fullName evidence="10">ABC transporter permease</fullName>
    </submittedName>
</protein>
<accession>A0ABS7U6Y8</accession>
<keyword evidence="5 7" id="KW-0472">Membrane</keyword>
<evidence type="ECO:0000256" key="1">
    <source>
        <dbReference type="ARBA" id="ARBA00004651"/>
    </source>
</evidence>
<evidence type="ECO:0000256" key="3">
    <source>
        <dbReference type="ARBA" id="ARBA00022692"/>
    </source>
</evidence>
<comment type="subcellular location">
    <subcellularLocation>
        <location evidence="1">Cell membrane</location>
        <topology evidence="1">Multi-pass membrane protein</topology>
    </subcellularLocation>
</comment>
<evidence type="ECO:0000259" key="9">
    <source>
        <dbReference type="Pfam" id="PF12704"/>
    </source>
</evidence>
<keyword evidence="3 7" id="KW-0812">Transmembrane</keyword>
<feature type="transmembrane region" description="Helical" evidence="7">
    <location>
        <begin position="343"/>
        <end position="366"/>
    </location>
</feature>
<dbReference type="EMBL" id="JAIQZJ010000001">
    <property type="protein sequence ID" value="MBZ5736733.1"/>
    <property type="molecule type" value="Genomic_DNA"/>
</dbReference>
<dbReference type="Proteomes" id="UP000780875">
    <property type="component" value="Unassembled WGS sequence"/>
</dbReference>
<sequence length="411" mass="41608">MNWLETVRAGAEAVRAHRMRSILTMLGIVIGIASVILTVGFGQGAQKEVKDEIDALGSNLLIVSPGSTTDSSGVRGGFGSATTLTLDDASAIGEDSVVPDAEKVAATTSTNAAVAAGETNWTTSVVGTTPSWLDVRTRTLEAGRFFTAEELAKGADVVVLGPDTASELFTGPTAANPVGQTVSIGGRQLTVIGVLDSSGASSTGTSEDDQAVVPISTAKSLTGSTDNAVSTIYVEATSADTLSAAYQEVQSLLLTRHGVAASDADFSISTQDSLVETANSTNETLTVLLTGVAAISLLVGGVGVMNIMLVSVTERIREIGLRKALGATPSVIGRQFLVEASMLGLAGGIAGVLIGVVGSWVLPSIIDQPVTLSAFATGAALATSLALGVGFGVYPASRAARLTPIDALRSE</sequence>
<feature type="transmembrane region" description="Helical" evidence="7">
    <location>
        <begin position="372"/>
        <end position="394"/>
    </location>
</feature>
<feature type="transmembrane region" description="Helical" evidence="7">
    <location>
        <begin position="21"/>
        <end position="41"/>
    </location>
</feature>
<dbReference type="Pfam" id="PF12704">
    <property type="entry name" value="MacB_PCD"/>
    <property type="match status" value="1"/>
</dbReference>
<keyword evidence="2" id="KW-1003">Cell membrane</keyword>
<feature type="domain" description="ABC3 transporter permease C-terminal" evidence="8">
    <location>
        <begin position="292"/>
        <end position="404"/>
    </location>
</feature>
<dbReference type="RefSeq" id="WP_224121106.1">
    <property type="nucleotide sequence ID" value="NZ_JAIQZJ010000001.1"/>
</dbReference>
<evidence type="ECO:0000313" key="10">
    <source>
        <dbReference type="EMBL" id="MBZ5736733.1"/>
    </source>
</evidence>
<feature type="transmembrane region" description="Helical" evidence="7">
    <location>
        <begin position="287"/>
        <end position="312"/>
    </location>
</feature>
<evidence type="ECO:0000256" key="6">
    <source>
        <dbReference type="ARBA" id="ARBA00038076"/>
    </source>
</evidence>
<proteinExistence type="inferred from homology"/>
<evidence type="ECO:0000256" key="2">
    <source>
        <dbReference type="ARBA" id="ARBA00022475"/>
    </source>
</evidence>
<comment type="similarity">
    <text evidence="6">Belongs to the ABC-4 integral membrane protein family.</text>
</comment>
<dbReference type="InterPro" id="IPR025857">
    <property type="entry name" value="MacB_PCD"/>
</dbReference>
<keyword evidence="4 7" id="KW-1133">Transmembrane helix</keyword>
<reference evidence="10 11" key="1">
    <citation type="submission" date="2021-09" db="EMBL/GenBank/DDBJ databases">
        <title>Whole genome sequence of Nocardioides sp. GBK3QG-3.</title>
        <authorList>
            <person name="Tuo L."/>
        </authorList>
    </citation>
    <scope>NUCLEOTIDE SEQUENCE [LARGE SCALE GENOMIC DNA]</scope>
    <source>
        <strain evidence="10 11">GBK3QG-3</strain>
    </source>
</reference>
<gene>
    <name evidence="10" type="ORF">K8U61_01065</name>
</gene>
<comment type="caution">
    <text evidence="10">The sequence shown here is derived from an EMBL/GenBank/DDBJ whole genome shotgun (WGS) entry which is preliminary data.</text>
</comment>
<evidence type="ECO:0000256" key="4">
    <source>
        <dbReference type="ARBA" id="ARBA00022989"/>
    </source>
</evidence>
<name>A0ABS7U6Y8_9ACTN</name>
<dbReference type="InterPro" id="IPR050250">
    <property type="entry name" value="Macrolide_Exporter_MacB"/>
</dbReference>
<evidence type="ECO:0000256" key="7">
    <source>
        <dbReference type="SAM" id="Phobius"/>
    </source>
</evidence>
<evidence type="ECO:0000256" key="5">
    <source>
        <dbReference type="ARBA" id="ARBA00023136"/>
    </source>
</evidence>
<keyword evidence="11" id="KW-1185">Reference proteome</keyword>
<dbReference type="PANTHER" id="PTHR30572">
    <property type="entry name" value="MEMBRANE COMPONENT OF TRANSPORTER-RELATED"/>
    <property type="match status" value="1"/>
</dbReference>
<feature type="domain" description="MacB-like periplasmic core" evidence="9">
    <location>
        <begin position="21"/>
        <end position="251"/>
    </location>
</feature>
<evidence type="ECO:0000313" key="11">
    <source>
        <dbReference type="Proteomes" id="UP000780875"/>
    </source>
</evidence>